<accession>A0A4Q4SMV0</accession>
<feature type="compositionally biased region" description="Low complexity" evidence="1">
    <location>
        <begin position="357"/>
        <end position="371"/>
    </location>
</feature>
<reference evidence="3" key="1">
    <citation type="journal article" date="2019" name="bioRxiv">
        <title>Genomics, evolutionary history and diagnostics of the Alternaria alternata species group including apple and Asian pear pathotypes.</title>
        <authorList>
            <person name="Armitage A.D."/>
            <person name="Cockerton H.M."/>
            <person name="Sreenivasaprasad S."/>
            <person name="Woodhall J.W."/>
            <person name="Lane C.R."/>
            <person name="Harrison R.J."/>
            <person name="Clarkson J.P."/>
        </authorList>
    </citation>
    <scope>NUCLEOTIDE SEQUENCE [LARGE SCALE GENOMIC DNA]</scope>
    <source>
        <strain evidence="3">RGR 97.0016</strain>
    </source>
</reference>
<dbReference type="AlphaFoldDB" id="A0A4Q4SMV0"/>
<dbReference type="OrthoDB" id="2537141at2759"/>
<sequence length="625" mass="70848">MQDAMDIRKWLDEIVRPETQREPVRHQRPVESTKRKRRCKSDSSILDPRPPASPPHESVDDSAGEAFRAMCSDSSSSSRYARKPRRKTRPERYEPAPYARRDPKDESKTTRRKPRRKKGKKLPAVIRTLEAKNVPRDRLTLKPREQLGIFNKGRTSTAFKGRGLPDLVFSEMKFLQKQRDEPEVVVRPNLVKRKRKKDQKQTKEGEISAFFTSVHPLLVEKDSSRLSEHAASRNERCRRDHPPVYETATSTVVVAHPTSYLGFGSRGPQHDSTSYVSWPGSIRAPSTKPAQPCSPPARHSLHNVDSYSESDTRKGKEHDAFRLPTRPLAAIKRRTDSMPAARFKMPSSAPLQDRASRSQSLPQRSSSLRRPNLVQQPARLQEANTAGSPPSMPPLASAPVIDVCHARIHSNSKGTESGPAPASAPVLAVHRNHNQPKDDTVVEQNRIPMSSDLGLALQQCSDALYRRRHAAEPRRRPTEEIHRVNPRSDLRQDSIDFCSATQQTPTVRFVDQIYHESIPPNFAGPSSYEQQAPHQQLLLHLGANEGHLETPYNDQDYLEQSDPIGYDDHVWEGLPEEPTSHRFESGVDTYENREDHVEMMGNPVQDSRQVNDTVAPGFWRPNKLY</sequence>
<gene>
    <name evidence="2" type="ORF">AA0113_g1799</name>
</gene>
<feature type="compositionally biased region" description="Basic residues" evidence="1">
    <location>
        <begin position="110"/>
        <end position="121"/>
    </location>
</feature>
<dbReference type="EMBL" id="PEJP01000006">
    <property type="protein sequence ID" value="RYO71583.1"/>
    <property type="molecule type" value="Genomic_DNA"/>
</dbReference>
<keyword evidence="3" id="KW-1185">Reference proteome</keyword>
<feature type="compositionally biased region" description="Basic residues" evidence="1">
    <location>
        <begin position="80"/>
        <end position="89"/>
    </location>
</feature>
<dbReference type="Proteomes" id="UP000293823">
    <property type="component" value="Unassembled WGS sequence"/>
</dbReference>
<evidence type="ECO:0000313" key="2">
    <source>
        <dbReference type="EMBL" id="RYO71583.1"/>
    </source>
</evidence>
<name>A0A4Q4SMV0_9PLEO</name>
<protein>
    <submittedName>
        <fullName evidence="2">Uncharacterized protein</fullName>
    </submittedName>
</protein>
<feature type="region of interest" description="Disordered" evidence="1">
    <location>
        <begin position="1"/>
        <end position="124"/>
    </location>
</feature>
<proteinExistence type="predicted"/>
<feature type="compositionally biased region" description="Basic and acidic residues" evidence="1">
    <location>
        <begin position="1"/>
        <end position="33"/>
    </location>
</feature>
<evidence type="ECO:0000313" key="3">
    <source>
        <dbReference type="Proteomes" id="UP000293823"/>
    </source>
</evidence>
<comment type="caution">
    <text evidence="2">The sequence shown here is derived from an EMBL/GenBank/DDBJ whole genome shotgun (WGS) entry which is preliminary data.</text>
</comment>
<evidence type="ECO:0000256" key="1">
    <source>
        <dbReference type="SAM" id="MobiDB-lite"/>
    </source>
</evidence>
<feature type="region of interest" description="Disordered" evidence="1">
    <location>
        <begin position="283"/>
        <end position="375"/>
    </location>
</feature>
<feature type="compositionally biased region" description="Basic and acidic residues" evidence="1">
    <location>
        <begin position="90"/>
        <end position="109"/>
    </location>
</feature>
<feature type="compositionally biased region" description="Basic and acidic residues" evidence="1">
    <location>
        <begin position="310"/>
        <end position="321"/>
    </location>
</feature>
<organism evidence="2 3">
    <name type="scientific">Alternaria arborescens</name>
    <dbReference type="NCBI Taxonomy" id="156630"/>
    <lineage>
        <taxon>Eukaryota</taxon>
        <taxon>Fungi</taxon>
        <taxon>Dikarya</taxon>
        <taxon>Ascomycota</taxon>
        <taxon>Pezizomycotina</taxon>
        <taxon>Dothideomycetes</taxon>
        <taxon>Pleosporomycetidae</taxon>
        <taxon>Pleosporales</taxon>
        <taxon>Pleosporineae</taxon>
        <taxon>Pleosporaceae</taxon>
        <taxon>Alternaria</taxon>
        <taxon>Alternaria sect. Alternaria</taxon>
    </lineage>
</organism>